<evidence type="ECO:0000256" key="1">
    <source>
        <dbReference type="SAM" id="Phobius"/>
    </source>
</evidence>
<keyword evidence="4" id="KW-1185">Reference proteome</keyword>
<protein>
    <recommendedName>
        <fullName evidence="2">Toxin co-regulated pilus biosynthesis protein Q C-terminal domain-containing protein</fullName>
    </recommendedName>
</protein>
<dbReference type="Gene3D" id="3.55.50.70">
    <property type="match status" value="1"/>
</dbReference>
<keyword evidence="1" id="KW-0472">Membrane</keyword>
<evidence type="ECO:0000313" key="4">
    <source>
        <dbReference type="Proteomes" id="UP000176037"/>
    </source>
</evidence>
<dbReference type="STRING" id="1856405.BFC17_21040"/>
<evidence type="ECO:0000313" key="3">
    <source>
        <dbReference type="EMBL" id="OFI34038.1"/>
    </source>
</evidence>
<dbReference type="Pfam" id="PF10671">
    <property type="entry name" value="TcpQ"/>
    <property type="match status" value="1"/>
</dbReference>
<organism evidence="3 4">
    <name type="scientific">Alteromonas lipolytica</name>
    <dbReference type="NCBI Taxonomy" id="1856405"/>
    <lineage>
        <taxon>Bacteria</taxon>
        <taxon>Pseudomonadati</taxon>
        <taxon>Pseudomonadota</taxon>
        <taxon>Gammaproteobacteria</taxon>
        <taxon>Alteromonadales</taxon>
        <taxon>Alteromonadaceae</taxon>
        <taxon>Alteromonas/Salinimonas group</taxon>
        <taxon>Alteromonas</taxon>
    </lineage>
</organism>
<dbReference type="RefSeq" id="WP_070176966.1">
    <property type="nucleotide sequence ID" value="NZ_BMJR01000003.1"/>
</dbReference>
<dbReference type="AlphaFoldDB" id="A0A1E8FEM1"/>
<dbReference type="OrthoDB" id="6224370at2"/>
<proteinExistence type="predicted"/>
<gene>
    <name evidence="3" type="ORF">BFC17_21040</name>
</gene>
<reference evidence="3 4" key="1">
    <citation type="submission" date="2016-09" db="EMBL/GenBank/DDBJ databases">
        <title>Alteromonas lipolytica, a new species isolated from sea water.</title>
        <authorList>
            <person name="Wu Y.-H."/>
            <person name="Cheng H."/>
            <person name="Xu X.-W."/>
        </authorList>
    </citation>
    <scope>NUCLEOTIDE SEQUENCE [LARGE SCALE GENOMIC DNA]</scope>
    <source>
        <strain evidence="3 4">JW12</strain>
    </source>
</reference>
<keyword evidence="1" id="KW-0812">Transmembrane</keyword>
<feature type="transmembrane region" description="Helical" evidence="1">
    <location>
        <begin position="12"/>
        <end position="31"/>
    </location>
</feature>
<dbReference type="EMBL" id="MJIC01000014">
    <property type="protein sequence ID" value="OFI34038.1"/>
    <property type="molecule type" value="Genomic_DNA"/>
</dbReference>
<dbReference type="InterPro" id="IPR018927">
    <property type="entry name" value="Pilus_synth_Q_C"/>
</dbReference>
<evidence type="ECO:0000259" key="2">
    <source>
        <dbReference type="Pfam" id="PF10671"/>
    </source>
</evidence>
<accession>A0A1E8FEM1</accession>
<name>A0A1E8FEM1_9ALTE</name>
<keyword evidence="1" id="KW-1133">Transmembrane helix</keyword>
<dbReference type="Proteomes" id="UP000176037">
    <property type="component" value="Unassembled WGS sequence"/>
</dbReference>
<comment type="caution">
    <text evidence="3">The sequence shown here is derived from an EMBL/GenBank/DDBJ whole genome shotgun (WGS) entry which is preliminary data.</text>
</comment>
<sequence>MNKKPASALFWVKHLGLALAVIIVAGIVIYLQMNLSSTPTPVDAPKERSVAKGLSDFYREFRMKSNEPIRSEGADMVLDLTPSEQSLDDRLQSMSSDLKPVDSRWEGEYKYRTFKAGNTLREAISSYAEQEGMQVIWDLDQDFVIKHQFQMDNTVAGSLAKIASAIDSNFEGKVATFVCPKQRSLVVTEKVSDYLAKQCSRVGG</sequence>
<feature type="domain" description="Toxin co-regulated pilus biosynthesis protein Q C-terminal" evidence="2">
    <location>
        <begin position="113"/>
        <end position="190"/>
    </location>
</feature>